<dbReference type="PANTHER" id="PTHR37299">
    <property type="entry name" value="TRANSCRIPTIONAL REGULATOR-RELATED"/>
    <property type="match status" value="1"/>
</dbReference>
<proteinExistence type="predicted"/>
<evidence type="ECO:0000259" key="1">
    <source>
        <dbReference type="PROSITE" id="PS50930"/>
    </source>
</evidence>
<dbReference type="RefSeq" id="WP_186860324.1">
    <property type="nucleotide sequence ID" value="NZ_JACOOO010000025.1"/>
</dbReference>
<name>A0ABR7DEA8_9CLOT</name>
<reference evidence="2 3" key="1">
    <citation type="submission" date="2020-08" db="EMBL/GenBank/DDBJ databases">
        <title>Genome public.</title>
        <authorList>
            <person name="Liu C."/>
            <person name="Sun Q."/>
        </authorList>
    </citation>
    <scope>NUCLEOTIDE SEQUENCE [LARGE SCALE GENOMIC DNA]</scope>
    <source>
        <strain evidence="2 3">NSJ-6</strain>
    </source>
</reference>
<protein>
    <submittedName>
        <fullName evidence="2">LytTR family transcriptional regulator DNA-binding domain-containing protein</fullName>
    </submittedName>
</protein>
<organism evidence="2 3">
    <name type="scientific">Clostridium hominis</name>
    <dbReference type="NCBI Taxonomy" id="2763036"/>
    <lineage>
        <taxon>Bacteria</taxon>
        <taxon>Bacillati</taxon>
        <taxon>Bacillota</taxon>
        <taxon>Clostridia</taxon>
        <taxon>Eubacteriales</taxon>
        <taxon>Clostridiaceae</taxon>
        <taxon>Clostridium</taxon>
    </lineage>
</organism>
<gene>
    <name evidence="2" type="ORF">H8S20_12430</name>
</gene>
<dbReference type="GO" id="GO:0003677">
    <property type="term" value="F:DNA binding"/>
    <property type="evidence" value="ECO:0007669"/>
    <property type="project" value="UniProtKB-KW"/>
</dbReference>
<dbReference type="InterPro" id="IPR046947">
    <property type="entry name" value="LytR-like"/>
</dbReference>
<keyword evidence="2" id="KW-0238">DNA-binding</keyword>
<sequence length="150" mass="17677">MKINIEEIEGFGETEINIKCESVSSEILEFINEYKLLDTRIWGVLEKESYILNPIDIYYIETIDNKVFAYTRNRVYEISHKLYVLEKMLPSKYFFRASKSMIINISKIVSIKSLLNGKMEANLDNNEKVIISRANVFLFKEKLGVNKRYE</sequence>
<keyword evidence="3" id="KW-1185">Reference proteome</keyword>
<dbReference type="EMBL" id="JACOOO010000025">
    <property type="protein sequence ID" value="MBC5629692.1"/>
    <property type="molecule type" value="Genomic_DNA"/>
</dbReference>
<comment type="caution">
    <text evidence="2">The sequence shown here is derived from an EMBL/GenBank/DDBJ whole genome shotgun (WGS) entry which is preliminary data.</text>
</comment>
<dbReference type="SMART" id="SM00850">
    <property type="entry name" value="LytTR"/>
    <property type="match status" value="1"/>
</dbReference>
<dbReference type="PROSITE" id="PS50930">
    <property type="entry name" value="HTH_LYTTR"/>
    <property type="match status" value="1"/>
</dbReference>
<dbReference type="Gene3D" id="2.40.50.1020">
    <property type="entry name" value="LytTr DNA-binding domain"/>
    <property type="match status" value="1"/>
</dbReference>
<accession>A0ABR7DEA8</accession>
<dbReference type="PANTHER" id="PTHR37299:SF4">
    <property type="entry name" value="TRANSCRIPTIONAL REGULATOR"/>
    <property type="match status" value="1"/>
</dbReference>
<dbReference type="Pfam" id="PF04397">
    <property type="entry name" value="LytTR"/>
    <property type="match status" value="1"/>
</dbReference>
<feature type="domain" description="HTH LytTR-type" evidence="1">
    <location>
        <begin position="41"/>
        <end position="145"/>
    </location>
</feature>
<dbReference type="Proteomes" id="UP000596929">
    <property type="component" value="Unassembled WGS sequence"/>
</dbReference>
<evidence type="ECO:0000313" key="2">
    <source>
        <dbReference type="EMBL" id="MBC5629692.1"/>
    </source>
</evidence>
<dbReference type="InterPro" id="IPR007492">
    <property type="entry name" value="LytTR_DNA-bd_dom"/>
</dbReference>
<evidence type="ECO:0000313" key="3">
    <source>
        <dbReference type="Proteomes" id="UP000596929"/>
    </source>
</evidence>